<feature type="coiled-coil region" evidence="1">
    <location>
        <begin position="106"/>
        <end position="161"/>
    </location>
</feature>
<dbReference type="EMBL" id="HE613254">
    <property type="protein sequence ID" value="CCE66819.1"/>
    <property type="molecule type" value="Genomic_DNA"/>
</dbReference>
<keyword evidence="2" id="KW-0472">Membrane</keyword>
<reference evidence="3" key="1">
    <citation type="submission" date="2011-11" db="EMBL/GenBank/DDBJ databases">
        <title>Complete genome sequence of Candidatus Mycoplasma haemominutum.</title>
        <authorList>
            <person name="Barker E.N."/>
            <person name="Darby A.C."/>
            <person name="Helps C.R."/>
            <person name="Peters I.R."/>
            <person name="Hughes M.A."/>
            <person name="Radford A.D."/>
            <person name="Novacco M."/>
            <person name="Boretti F."/>
            <person name="Hofmann-Lehmann R."/>
            <person name="Tasker S."/>
        </authorList>
    </citation>
    <scope>NUCLEOTIDE SEQUENCE</scope>
    <source>
        <strain evidence="3">Birmingham 1</strain>
    </source>
</reference>
<dbReference type="PATRIC" id="fig|1116213.3.peg.321"/>
<evidence type="ECO:0000256" key="2">
    <source>
        <dbReference type="SAM" id="Phobius"/>
    </source>
</evidence>
<evidence type="ECO:0000256" key="1">
    <source>
        <dbReference type="SAM" id="Coils"/>
    </source>
</evidence>
<sequence>MGTEWAQYSIFGVVTLIFLGFIYQWNKNPKARGLEKLLKFRRELFGLRKDFLFLIQKKDLHDSKVESFLSGLKVPSGRGVSAKKVTTTLDKKSVEFKQLVADEQVLLLCKRRILELIRELEELNSKALQKALKSFNKKGETENWEEELSRLKEETTELKDNHSRLSHGFLDFQEKARKKLLTFKTPA</sequence>
<accession>G8C3C1</accession>
<dbReference type="HOGENOM" id="CLU_1382775_0_0_14"/>
<dbReference type="KEGG" id="mhb:MHM_03010"/>
<dbReference type="RefSeq" id="WP_015511684.1">
    <property type="nucleotide sequence ID" value="NC_021007.1"/>
</dbReference>
<keyword evidence="2" id="KW-1133">Transmembrane helix</keyword>
<gene>
    <name evidence="3" type="ORF">MHM_03010</name>
</gene>
<protein>
    <submittedName>
        <fullName evidence="3">Uncharacterized protein</fullName>
    </submittedName>
</protein>
<dbReference type="AlphaFoldDB" id="G8C3C1"/>
<name>G8C3C1_9MOLU</name>
<reference evidence="3" key="2">
    <citation type="submission" date="2011-11" db="EMBL/GenBank/DDBJ databases">
        <authorList>
            <person name="Barker E."/>
        </authorList>
    </citation>
    <scope>NUCLEOTIDE SEQUENCE</scope>
    <source>
        <strain evidence="3">Birmingham 1</strain>
    </source>
</reference>
<feature type="transmembrane region" description="Helical" evidence="2">
    <location>
        <begin position="6"/>
        <end position="26"/>
    </location>
</feature>
<keyword evidence="1" id="KW-0175">Coiled coil</keyword>
<proteinExistence type="predicted"/>
<keyword evidence="2" id="KW-0812">Transmembrane</keyword>
<evidence type="ECO:0000313" key="3">
    <source>
        <dbReference type="EMBL" id="CCE66819.1"/>
    </source>
</evidence>
<organism evidence="3">
    <name type="scientific">Candidatus Mycoplasma haematominutum 'Birmingham 1'</name>
    <dbReference type="NCBI Taxonomy" id="1116213"/>
    <lineage>
        <taxon>Bacteria</taxon>
        <taxon>Bacillati</taxon>
        <taxon>Mycoplasmatota</taxon>
        <taxon>Mollicutes</taxon>
        <taxon>Mycoplasmataceae</taxon>
        <taxon>Mycoplasma</taxon>
    </lineage>
</organism>